<reference evidence="2" key="1">
    <citation type="submission" date="2023-03" db="EMBL/GenBank/DDBJ databases">
        <title>Andean soil-derived lignocellulolytic bacterial consortium as a source of novel taxa and putative plastic-active enzymes.</title>
        <authorList>
            <person name="Diaz-Garcia L."/>
            <person name="Chuvochina M."/>
            <person name="Feuerriegel G."/>
            <person name="Bunk B."/>
            <person name="Sproer C."/>
            <person name="Streit W.R."/>
            <person name="Rodriguez L.M."/>
            <person name="Overmann J."/>
            <person name="Jimenez D.J."/>
        </authorList>
    </citation>
    <scope>NUCLEOTIDE SEQUENCE</scope>
    <source>
        <strain evidence="2">MAG 2441</strain>
    </source>
</reference>
<proteinExistence type="predicted"/>
<feature type="transmembrane region" description="Helical" evidence="1">
    <location>
        <begin position="82"/>
        <end position="101"/>
    </location>
</feature>
<dbReference type="AlphaFoldDB" id="A0AA95JF78"/>
<protein>
    <submittedName>
        <fullName evidence="2">Sporulation protein YunB</fullName>
    </submittedName>
</protein>
<keyword evidence="3" id="KW-1185">Reference proteome</keyword>
<dbReference type="InterPro" id="IPR014197">
    <property type="entry name" value="Sporulation_prot_YunB"/>
</dbReference>
<keyword evidence="1" id="KW-1133">Transmembrane helix</keyword>
<accession>A0AA95JF78</accession>
<dbReference type="EMBL" id="CP119317">
    <property type="protein sequence ID" value="WEK53455.1"/>
    <property type="molecule type" value="Genomic_DNA"/>
</dbReference>
<evidence type="ECO:0000313" key="3">
    <source>
        <dbReference type="Proteomes" id="UP001178662"/>
    </source>
</evidence>
<evidence type="ECO:0000256" key="1">
    <source>
        <dbReference type="SAM" id="Phobius"/>
    </source>
</evidence>
<gene>
    <name evidence="2" type="primary">yunB</name>
    <name evidence="2" type="ORF">P0Y55_12795</name>
</gene>
<keyword evidence="1" id="KW-0812">Transmembrane</keyword>
<keyword evidence="1" id="KW-0472">Membrane</keyword>
<organism evidence="2 3">
    <name type="scientific">Candidatus Cohnella colombiensis</name>
    <dbReference type="NCBI Taxonomy" id="3121368"/>
    <lineage>
        <taxon>Bacteria</taxon>
        <taxon>Bacillati</taxon>
        <taxon>Bacillota</taxon>
        <taxon>Bacilli</taxon>
        <taxon>Bacillales</taxon>
        <taxon>Paenibacillaceae</taxon>
        <taxon>Cohnella</taxon>
    </lineage>
</organism>
<dbReference type="Proteomes" id="UP001178662">
    <property type="component" value="Chromosome"/>
</dbReference>
<sequence length="305" mass="34612">MRRKWGKGYTIIRNMSMPKEVPRKWGRGFRFFRNVAVTKPTPRRWGKRKWLPTIGVAQATHSKTATQWTSTEPRKRLKRKHLWLIALVILIFLVIQSLIYFDRELRGPLMFFAKVKLTQMATDAINTAITEEIAQSADSEKLIQWKTDADGKMIGLVIDYKQQMSITSRTIQVVNRVLKEKEELPEKIPLGHALNSTFLSSFGPSVSVKLYPASAVKVDVQTRTKDAGINMLLVEVFIHIRTEIAIVIPFDQEPQILDTEIPLSFVMVVGNVPTYYYDSNGNPTGQSASQAPVITLPAPSEFVVQ</sequence>
<dbReference type="Pfam" id="PF09560">
    <property type="entry name" value="Spore_YunB"/>
    <property type="match status" value="1"/>
</dbReference>
<dbReference type="NCBIfam" id="TIGR02832">
    <property type="entry name" value="spo_yunB"/>
    <property type="match status" value="1"/>
</dbReference>
<evidence type="ECO:0000313" key="2">
    <source>
        <dbReference type="EMBL" id="WEK53455.1"/>
    </source>
</evidence>
<name>A0AA95JF78_9BACL</name>